<dbReference type="Proteomes" id="UP001365781">
    <property type="component" value="Unassembled WGS sequence"/>
</dbReference>
<dbReference type="EMBL" id="JBBAYM010000007">
    <property type="protein sequence ID" value="MEI5609949.1"/>
    <property type="molecule type" value="Genomic_DNA"/>
</dbReference>
<reference evidence="1 2" key="1">
    <citation type="submission" date="2024-03" db="EMBL/GenBank/DDBJ databases">
        <title>First Report of Pectobacterium brasiliscabiei causing potato scab in china.</title>
        <authorList>
            <person name="Handique U."/>
        </authorList>
    </citation>
    <scope>NUCLEOTIDE SEQUENCE [LARGE SCALE GENOMIC DNA]</scope>
    <source>
        <strain evidence="1 2">ZRIMU1503</strain>
    </source>
</reference>
<organism evidence="1 2">
    <name type="scientific">Streptomyces brasiliscabiei</name>
    <dbReference type="NCBI Taxonomy" id="2736302"/>
    <lineage>
        <taxon>Bacteria</taxon>
        <taxon>Bacillati</taxon>
        <taxon>Actinomycetota</taxon>
        <taxon>Actinomycetes</taxon>
        <taxon>Kitasatosporales</taxon>
        <taxon>Streptomycetaceae</taxon>
        <taxon>Streptomyces</taxon>
    </lineage>
</organism>
<sequence>MRVIVAAAGPQAKWGGHLGVRSHFAPVRGRLDGGPVLPLLELTLSHLSALTADVWLTVPPEEPEPYEALAAVYGVRVHRAVQGSRSEFESSMPVWGDTGRTVLLLGDVWFTDAALAAILTDPADGVRVFGRAGPSRVTGTPYGEIFAVSWPGSADRRMRELAAEIGAGQAAGCSVRPGWVLLRTLQGTPLHEHTVCAPWWVEIDDATDDIDFPEDFQRHPATRGCA</sequence>
<comment type="caution">
    <text evidence="1">The sequence shown here is derived from an EMBL/GenBank/DDBJ whole genome shotgun (WGS) entry which is preliminary data.</text>
</comment>
<protein>
    <recommendedName>
        <fullName evidence="3">MobA-like NTP transferase domain-containing protein</fullName>
    </recommendedName>
</protein>
<gene>
    <name evidence="1" type="ORF">WB403_12295</name>
</gene>
<accession>A0ABU8GA45</accession>
<evidence type="ECO:0000313" key="2">
    <source>
        <dbReference type="Proteomes" id="UP001365781"/>
    </source>
</evidence>
<evidence type="ECO:0000313" key="1">
    <source>
        <dbReference type="EMBL" id="MEI5609949.1"/>
    </source>
</evidence>
<proteinExistence type="predicted"/>
<keyword evidence="2" id="KW-1185">Reference proteome</keyword>
<name>A0ABU8GA45_9ACTN</name>
<evidence type="ECO:0008006" key="3">
    <source>
        <dbReference type="Google" id="ProtNLM"/>
    </source>
</evidence>
<dbReference type="RefSeq" id="WP_336558248.1">
    <property type="nucleotide sequence ID" value="NZ_JBBAYL010000004.1"/>
</dbReference>